<feature type="region of interest" description="Disordered" evidence="1">
    <location>
        <begin position="192"/>
        <end position="217"/>
    </location>
</feature>
<name>A0ABS2CTK1_9FLAO</name>
<dbReference type="PROSITE" id="PS51257">
    <property type="entry name" value="PROKAR_LIPOPROTEIN"/>
    <property type="match status" value="1"/>
</dbReference>
<dbReference type="RefSeq" id="WP_187658561.1">
    <property type="nucleotide sequence ID" value="NZ_JACSOD020000410.1"/>
</dbReference>
<feature type="compositionally biased region" description="Basic residues" evidence="1">
    <location>
        <begin position="207"/>
        <end position="217"/>
    </location>
</feature>
<dbReference type="Proteomes" id="UP000759529">
    <property type="component" value="Unassembled WGS sequence"/>
</dbReference>
<gene>
    <name evidence="2" type="ORF">H9X54_003000</name>
</gene>
<evidence type="ECO:0000313" key="2">
    <source>
        <dbReference type="EMBL" id="MBM6498268.1"/>
    </source>
</evidence>
<evidence type="ECO:0000313" key="3">
    <source>
        <dbReference type="Proteomes" id="UP000759529"/>
    </source>
</evidence>
<feature type="compositionally biased region" description="Polar residues" evidence="1">
    <location>
        <begin position="194"/>
        <end position="206"/>
    </location>
</feature>
<dbReference type="EMBL" id="JACSOD020000410">
    <property type="protein sequence ID" value="MBM6498268.1"/>
    <property type="molecule type" value="Genomic_DNA"/>
</dbReference>
<reference evidence="2 3" key="1">
    <citation type="submission" date="2021-02" db="EMBL/GenBank/DDBJ databases">
        <authorList>
            <person name="Jung H.S."/>
            <person name="Chun B.H."/>
            <person name="Jeon C.O."/>
        </authorList>
    </citation>
    <scope>NUCLEOTIDE SEQUENCE [LARGE SCALE GENOMIC DNA]</scope>
    <source>
        <strain evidence="2 3">LMG 25203</strain>
    </source>
</reference>
<comment type="caution">
    <text evidence="2">The sequence shown here is derived from an EMBL/GenBank/DDBJ whole genome shotgun (WGS) entry which is preliminary data.</text>
</comment>
<sequence>MKNKIILALLSLSVFISCKKDEQLLLVEQQKEVKKREAIFATINKSWNFNAFPLNQSTQSLNQNWAEWRVFLKELSEKPKTSIGAFQKKAKTLSKKAAELNNNIPATYNKPEIKSRISAVTTKINTLNLYINLNSIPDQKIVKLIPEINQEVESLQQQFAEIDTKNQIKIEDGEADMIRMLDTTRAISVEKNRVQPQAIQPPSNQPKIKRKSLIPIK</sequence>
<organism evidence="2 3">
    <name type="scientific">Flavobacterium macrobrachii</name>
    <dbReference type="NCBI Taxonomy" id="591204"/>
    <lineage>
        <taxon>Bacteria</taxon>
        <taxon>Pseudomonadati</taxon>
        <taxon>Bacteroidota</taxon>
        <taxon>Flavobacteriia</taxon>
        <taxon>Flavobacteriales</taxon>
        <taxon>Flavobacteriaceae</taxon>
        <taxon>Flavobacterium</taxon>
    </lineage>
</organism>
<keyword evidence="3" id="KW-1185">Reference proteome</keyword>
<accession>A0ABS2CTK1</accession>
<protein>
    <recommendedName>
        <fullName evidence="4">Lipoprotein</fullName>
    </recommendedName>
</protein>
<evidence type="ECO:0008006" key="4">
    <source>
        <dbReference type="Google" id="ProtNLM"/>
    </source>
</evidence>
<proteinExistence type="predicted"/>
<evidence type="ECO:0000256" key="1">
    <source>
        <dbReference type="SAM" id="MobiDB-lite"/>
    </source>
</evidence>